<dbReference type="InterPro" id="IPR037219">
    <property type="entry name" value="Peptidase_M41-like"/>
</dbReference>
<evidence type="ECO:0000313" key="2">
    <source>
        <dbReference type="EMBL" id="HIU21815.1"/>
    </source>
</evidence>
<feature type="domain" description="AAA+ ATPase" evidence="1">
    <location>
        <begin position="38"/>
        <end position="174"/>
    </location>
</feature>
<dbReference type="PANTHER" id="PTHR23076:SF97">
    <property type="entry name" value="ATP-DEPENDENT ZINC METALLOPROTEASE YME1L1"/>
    <property type="match status" value="1"/>
</dbReference>
<proteinExistence type="predicted"/>
<dbReference type="Pfam" id="PF00004">
    <property type="entry name" value="AAA"/>
    <property type="match status" value="1"/>
</dbReference>
<name>A0A9D1L2M3_9FIRM</name>
<sequence length="480" mass="54808">MNCKFTDIAGYAQEKEELKRLCDIINDRELYLQRGAKLPKGIIFYGETGTGKTLFAKVMASTCKLKMINIDLGDLADKNSLLKRINNAFESARKSAEPSMIFFDEMDKVLPNVREDYYSDHSKAILAQLLTLIDGMNHNKNFIFVATCNDYENLPSVLVRPGRIDKKIHIGFPDYPSRVEILRLYAGKTTCRFEMSMEELAKLCNGFSCAALETLINECVLKSDEKGFVSEKLIKERILECKSEDLPRKTPTQADVINACRNIGCFVVARSLNSGDYLLRLGNNTVCNLYFNAAISRYDNDFDDEDGIDFCAENKNPVNNNIGFRDREYDDDDYDEDDEEDYELSCYYTRSDYLNAICTLMGGYIAEEIVLNKTYDNTYPLLMTTDYILMGMSEDGLLGLNLRYSEYRGDKLPYPREKLDKINAEFDKIVEDCYKKAKPIVEANAVLIRKLMPVLVDKKSIFKPECEKILNELGGIKKIS</sequence>
<reference evidence="2" key="2">
    <citation type="journal article" date="2021" name="PeerJ">
        <title>Extensive microbial diversity within the chicken gut microbiome revealed by metagenomics and culture.</title>
        <authorList>
            <person name="Gilroy R."/>
            <person name="Ravi A."/>
            <person name="Getino M."/>
            <person name="Pursley I."/>
            <person name="Horton D.L."/>
            <person name="Alikhan N.F."/>
            <person name="Baker D."/>
            <person name="Gharbi K."/>
            <person name="Hall N."/>
            <person name="Watson M."/>
            <person name="Adriaenssens E.M."/>
            <person name="Foster-Nyarko E."/>
            <person name="Jarju S."/>
            <person name="Secka A."/>
            <person name="Antonio M."/>
            <person name="Oren A."/>
            <person name="Chaudhuri R.R."/>
            <person name="La Ragione R."/>
            <person name="Hildebrand F."/>
            <person name="Pallen M.J."/>
        </authorList>
    </citation>
    <scope>NUCLEOTIDE SEQUENCE</scope>
    <source>
        <strain evidence="2">1063</strain>
    </source>
</reference>
<dbReference type="Gene3D" id="1.10.8.60">
    <property type="match status" value="1"/>
</dbReference>
<dbReference type="Gene3D" id="3.40.50.300">
    <property type="entry name" value="P-loop containing nucleotide triphosphate hydrolases"/>
    <property type="match status" value="1"/>
</dbReference>
<protein>
    <submittedName>
        <fullName evidence="2">AAA family ATPase</fullName>
    </submittedName>
</protein>
<dbReference type="InterPro" id="IPR025662">
    <property type="entry name" value="Sigma_54_int_dom_ATP-bd_1"/>
</dbReference>
<dbReference type="GO" id="GO:0005524">
    <property type="term" value="F:ATP binding"/>
    <property type="evidence" value="ECO:0007669"/>
    <property type="project" value="InterPro"/>
</dbReference>
<dbReference type="SUPFAM" id="SSF140990">
    <property type="entry name" value="FtsH protease domain-like"/>
    <property type="match status" value="1"/>
</dbReference>
<dbReference type="GO" id="GO:0004222">
    <property type="term" value="F:metalloendopeptidase activity"/>
    <property type="evidence" value="ECO:0007669"/>
    <property type="project" value="InterPro"/>
</dbReference>
<dbReference type="AlphaFoldDB" id="A0A9D1L2M3"/>
<evidence type="ECO:0000259" key="1">
    <source>
        <dbReference type="SMART" id="SM00382"/>
    </source>
</evidence>
<gene>
    <name evidence="2" type="ORF">IAD51_06285</name>
</gene>
<dbReference type="GO" id="GO:0016887">
    <property type="term" value="F:ATP hydrolysis activity"/>
    <property type="evidence" value="ECO:0007669"/>
    <property type="project" value="InterPro"/>
</dbReference>
<accession>A0A9D1L2M3</accession>
<dbReference type="InterPro" id="IPR003959">
    <property type="entry name" value="ATPase_AAA_core"/>
</dbReference>
<dbReference type="CDD" id="cd19481">
    <property type="entry name" value="RecA-like_protease"/>
    <property type="match status" value="1"/>
</dbReference>
<dbReference type="Proteomes" id="UP000824088">
    <property type="component" value="Unassembled WGS sequence"/>
</dbReference>
<dbReference type="InterPro" id="IPR003593">
    <property type="entry name" value="AAA+_ATPase"/>
</dbReference>
<dbReference type="GO" id="GO:0006508">
    <property type="term" value="P:proteolysis"/>
    <property type="evidence" value="ECO:0007669"/>
    <property type="project" value="InterPro"/>
</dbReference>
<dbReference type="SUPFAM" id="SSF52540">
    <property type="entry name" value="P-loop containing nucleoside triphosphate hydrolases"/>
    <property type="match status" value="1"/>
</dbReference>
<dbReference type="PANTHER" id="PTHR23076">
    <property type="entry name" value="METALLOPROTEASE M41 FTSH"/>
    <property type="match status" value="1"/>
</dbReference>
<dbReference type="SMART" id="SM00382">
    <property type="entry name" value="AAA"/>
    <property type="match status" value="1"/>
</dbReference>
<evidence type="ECO:0000313" key="3">
    <source>
        <dbReference type="Proteomes" id="UP000824088"/>
    </source>
</evidence>
<dbReference type="Gene3D" id="1.20.58.760">
    <property type="entry name" value="Peptidase M41"/>
    <property type="match status" value="1"/>
</dbReference>
<dbReference type="GO" id="GO:0004176">
    <property type="term" value="F:ATP-dependent peptidase activity"/>
    <property type="evidence" value="ECO:0007669"/>
    <property type="project" value="InterPro"/>
</dbReference>
<dbReference type="EMBL" id="DVMN01000113">
    <property type="protein sequence ID" value="HIU21815.1"/>
    <property type="molecule type" value="Genomic_DNA"/>
</dbReference>
<dbReference type="InterPro" id="IPR027417">
    <property type="entry name" value="P-loop_NTPase"/>
</dbReference>
<reference evidence="2" key="1">
    <citation type="submission" date="2020-10" db="EMBL/GenBank/DDBJ databases">
        <authorList>
            <person name="Gilroy R."/>
        </authorList>
    </citation>
    <scope>NUCLEOTIDE SEQUENCE</scope>
    <source>
        <strain evidence="2">1063</strain>
    </source>
</reference>
<organism evidence="2 3">
    <name type="scientific">Candidatus Limadaptatus stercorigallinarum</name>
    <dbReference type="NCBI Taxonomy" id="2840845"/>
    <lineage>
        <taxon>Bacteria</taxon>
        <taxon>Bacillati</taxon>
        <taxon>Bacillota</taxon>
        <taxon>Clostridia</taxon>
        <taxon>Eubacteriales</taxon>
        <taxon>Candidatus Limadaptatus</taxon>
    </lineage>
</organism>
<dbReference type="PROSITE" id="PS00675">
    <property type="entry name" value="SIGMA54_INTERACT_1"/>
    <property type="match status" value="1"/>
</dbReference>
<comment type="caution">
    <text evidence="2">The sequence shown here is derived from an EMBL/GenBank/DDBJ whole genome shotgun (WGS) entry which is preliminary data.</text>
</comment>